<evidence type="ECO:0008006" key="4">
    <source>
        <dbReference type="Google" id="ProtNLM"/>
    </source>
</evidence>
<keyword evidence="1" id="KW-0732">Signal</keyword>
<reference evidence="2" key="1">
    <citation type="submission" date="2021-01" db="EMBL/GenBank/DDBJ databases">
        <title>Phytophthora aleatoria, a newly-described species from Pinus radiata is distinct from Phytophthora cactorum isolates based on comparative genomics.</title>
        <authorList>
            <person name="Mcdougal R."/>
            <person name="Panda P."/>
            <person name="Williams N."/>
            <person name="Studholme D.J."/>
        </authorList>
    </citation>
    <scope>NUCLEOTIDE SEQUENCE</scope>
    <source>
        <strain evidence="2">NZFS 3830</strain>
    </source>
</reference>
<feature type="signal peptide" evidence="1">
    <location>
        <begin position="1"/>
        <end position="20"/>
    </location>
</feature>
<evidence type="ECO:0000256" key="1">
    <source>
        <dbReference type="SAM" id="SignalP"/>
    </source>
</evidence>
<feature type="chain" id="PRO_5035864087" description="RxLR effector protein" evidence="1">
    <location>
        <begin position="21"/>
        <end position="188"/>
    </location>
</feature>
<name>A0A8T1UCL7_9STRA</name>
<accession>A0A8T1UCL7</accession>
<dbReference type="AlphaFoldDB" id="A0A8T1UCL7"/>
<protein>
    <recommendedName>
        <fullName evidence="4">RxLR effector protein</fullName>
    </recommendedName>
</protein>
<dbReference type="Proteomes" id="UP000688947">
    <property type="component" value="Unassembled WGS sequence"/>
</dbReference>
<organism evidence="2 3">
    <name type="scientific">Phytophthora cactorum</name>
    <dbReference type="NCBI Taxonomy" id="29920"/>
    <lineage>
        <taxon>Eukaryota</taxon>
        <taxon>Sar</taxon>
        <taxon>Stramenopiles</taxon>
        <taxon>Oomycota</taxon>
        <taxon>Peronosporomycetes</taxon>
        <taxon>Peronosporales</taxon>
        <taxon>Peronosporaceae</taxon>
        <taxon>Phytophthora</taxon>
    </lineage>
</organism>
<dbReference type="EMBL" id="JAENGZ010000447">
    <property type="protein sequence ID" value="KAG6959213.1"/>
    <property type="molecule type" value="Genomic_DNA"/>
</dbReference>
<dbReference type="OrthoDB" id="104621at2759"/>
<comment type="caution">
    <text evidence="2">The sequence shown here is derived from an EMBL/GenBank/DDBJ whole genome shotgun (WGS) entry which is preliminary data.</text>
</comment>
<gene>
    <name evidence="2" type="ORF">JG687_00008920</name>
</gene>
<evidence type="ECO:0000313" key="2">
    <source>
        <dbReference type="EMBL" id="KAG6959213.1"/>
    </source>
</evidence>
<evidence type="ECO:0000313" key="3">
    <source>
        <dbReference type="Proteomes" id="UP000688947"/>
    </source>
</evidence>
<proteinExistence type="predicted"/>
<sequence>MTKWAFLVIFWLAVFSSISATADSRMLRGSVVLHKTNSSASSIDQELISPSKLTQLISKLKANRRCFRSLLDAEKCIILTTTSSSSTPSAPNIHTLFGIAFALISTSFFCVDGAIATSGLRGADDVGSVDRKLDQIDGSGSADSIVWVDGSKAEPEKREATNYHHGHQQKVCQINFPKNCWWVDIFDQ</sequence>